<proteinExistence type="inferred from homology"/>
<dbReference type="InterPro" id="IPR019397">
    <property type="entry name" value="Uncharacterised_TMEM39"/>
</dbReference>
<feature type="region of interest" description="Disordered" evidence="10">
    <location>
        <begin position="21"/>
        <end position="67"/>
    </location>
</feature>
<evidence type="ECO:0000256" key="5">
    <source>
        <dbReference type="ARBA" id="ARBA00022989"/>
    </source>
</evidence>
<dbReference type="EMBL" id="JAUPFM010000016">
    <property type="protein sequence ID" value="KAK2826225.1"/>
    <property type="molecule type" value="Genomic_DNA"/>
</dbReference>
<evidence type="ECO:0000256" key="8">
    <source>
        <dbReference type="ARBA" id="ARBA00037372"/>
    </source>
</evidence>
<dbReference type="Pfam" id="PF13270">
    <property type="entry name" value="CCDC28"/>
    <property type="match status" value="1"/>
</dbReference>
<dbReference type="GO" id="GO:0005789">
    <property type="term" value="C:endoplasmic reticulum membrane"/>
    <property type="evidence" value="ECO:0007669"/>
    <property type="project" value="UniProtKB-SubCell"/>
</dbReference>
<keyword evidence="4" id="KW-0256">Endoplasmic reticulum</keyword>
<evidence type="ECO:0000256" key="6">
    <source>
        <dbReference type="ARBA" id="ARBA00023136"/>
    </source>
</evidence>
<keyword evidence="7" id="KW-0325">Glycoprotein</keyword>
<feature type="compositionally biased region" description="Polar residues" evidence="10">
    <location>
        <begin position="45"/>
        <end position="56"/>
    </location>
</feature>
<evidence type="ECO:0000256" key="7">
    <source>
        <dbReference type="ARBA" id="ARBA00023180"/>
    </source>
</evidence>
<dbReference type="AlphaFoldDB" id="A0AA88S907"/>
<keyword evidence="6 11" id="KW-0472">Membrane</keyword>
<gene>
    <name evidence="12" type="ORF">Q5P01_020439</name>
</gene>
<feature type="transmembrane region" description="Helical" evidence="11">
    <location>
        <begin position="137"/>
        <end position="155"/>
    </location>
</feature>
<comment type="similarity">
    <text evidence="2">Belongs to the TMEM39 family.</text>
</comment>
<evidence type="ECO:0000256" key="4">
    <source>
        <dbReference type="ARBA" id="ARBA00022824"/>
    </source>
</evidence>
<dbReference type="PANTHER" id="PTHR12995:SF2">
    <property type="entry name" value="TRANSMEMBRANE PROTEIN 39B"/>
    <property type="match status" value="1"/>
</dbReference>
<evidence type="ECO:0000256" key="10">
    <source>
        <dbReference type="SAM" id="MobiDB-lite"/>
    </source>
</evidence>
<feature type="transmembrane region" description="Helical" evidence="11">
    <location>
        <begin position="438"/>
        <end position="457"/>
    </location>
</feature>
<feature type="transmembrane region" description="Helical" evidence="11">
    <location>
        <begin position="98"/>
        <end position="117"/>
    </location>
</feature>
<evidence type="ECO:0000313" key="13">
    <source>
        <dbReference type="Proteomes" id="UP001187415"/>
    </source>
</evidence>
<comment type="function">
    <text evidence="8">May protect the cells against DNA damage caused by exposure to the cold-warming stress and facilitates tissue damage repair during the recovery phase.</text>
</comment>
<feature type="transmembrane region" description="Helical" evidence="11">
    <location>
        <begin position="176"/>
        <end position="195"/>
    </location>
</feature>
<evidence type="ECO:0000256" key="1">
    <source>
        <dbReference type="ARBA" id="ARBA00004477"/>
    </source>
</evidence>
<keyword evidence="13" id="KW-1185">Reference proteome</keyword>
<keyword evidence="3 11" id="KW-0812">Transmembrane</keyword>
<dbReference type="Pfam" id="PF10271">
    <property type="entry name" value="Tmp39"/>
    <property type="match status" value="1"/>
</dbReference>
<dbReference type="Proteomes" id="UP001187415">
    <property type="component" value="Unassembled WGS sequence"/>
</dbReference>
<feature type="transmembrane region" description="Helical" evidence="11">
    <location>
        <begin position="341"/>
        <end position="358"/>
    </location>
</feature>
<feature type="region of interest" description="Disordered" evidence="10">
    <location>
        <begin position="589"/>
        <end position="617"/>
    </location>
</feature>
<keyword evidence="5 11" id="KW-1133">Transmembrane helix</keyword>
<feature type="transmembrane region" description="Helical" evidence="11">
    <location>
        <begin position="308"/>
        <end position="326"/>
    </location>
</feature>
<protein>
    <recommendedName>
        <fullName evidence="9">Transmembrane protein 39B</fullName>
    </recommendedName>
</protein>
<dbReference type="InterPro" id="IPR025271">
    <property type="entry name" value="CCDC28"/>
</dbReference>
<feature type="region of interest" description="Disordered" evidence="10">
    <location>
        <begin position="554"/>
        <end position="575"/>
    </location>
</feature>
<evidence type="ECO:0000256" key="11">
    <source>
        <dbReference type="SAM" id="Phobius"/>
    </source>
</evidence>
<evidence type="ECO:0000256" key="3">
    <source>
        <dbReference type="ARBA" id="ARBA00022692"/>
    </source>
</evidence>
<comment type="subcellular location">
    <subcellularLocation>
        <location evidence="1">Endoplasmic reticulum membrane</location>
        <topology evidence="1">Multi-pass membrane protein</topology>
    </subcellularLocation>
</comment>
<dbReference type="PANTHER" id="PTHR12995">
    <property type="entry name" value="FI21814P1"/>
    <property type="match status" value="1"/>
</dbReference>
<name>A0AA88S907_CHASR</name>
<organism evidence="12 13">
    <name type="scientific">Channa striata</name>
    <name type="common">Snakehead murrel</name>
    <name type="synonym">Ophicephalus striatus</name>
    <dbReference type="NCBI Taxonomy" id="64152"/>
    <lineage>
        <taxon>Eukaryota</taxon>
        <taxon>Metazoa</taxon>
        <taxon>Chordata</taxon>
        <taxon>Craniata</taxon>
        <taxon>Vertebrata</taxon>
        <taxon>Euteleostomi</taxon>
        <taxon>Actinopterygii</taxon>
        <taxon>Neopterygii</taxon>
        <taxon>Teleostei</taxon>
        <taxon>Neoteleostei</taxon>
        <taxon>Acanthomorphata</taxon>
        <taxon>Anabantaria</taxon>
        <taxon>Anabantiformes</taxon>
        <taxon>Channoidei</taxon>
        <taxon>Channidae</taxon>
        <taxon>Channa</taxon>
    </lineage>
</organism>
<comment type="caution">
    <text evidence="12">The sequence shown here is derived from an EMBL/GenBank/DDBJ whole genome shotgun (WGS) entry which is preliminary data.</text>
</comment>
<evidence type="ECO:0000256" key="2">
    <source>
        <dbReference type="ARBA" id="ARBA00010737"/>
    </source>
</evidence>
<feature type="transmembrane region" description="Helical" evidence="11">
    <location>
        <begin position="201"/>
        <end position="224"/>
    </location>
</feature>
<accession>A0AA88S907</accession>
<evidence type="ECO:0000256" key="9">
    <source>
        <dbReference type="ARBA" id="ARBA00039169"/>
    </source>
</evidence>
<sequence>MATVSDCNSLNFSKVVRTVPAASDSDATHTHTHTSAGTKEEKHQISNGSHSTSSPVTGVRSRTRNGSGTCISSPPLAAQTVVPLKHCKIPELSGDRNVLFELHLFFCHLIALFVHYVNIYKTVWWYPPSHPPSHTSLNFHLIDYNLLVFTIIILARRLIAAIVKEASQSGKLSFPHSIFLVMARFAVLTLTGWSLCRSLIYLFRTYSVLSLLFLCYPFGMYIPFFRLSCDFRRAGPFSPIASIGSKEVGSVSRSRDYLTVLKETWKQHTSQLYGVQTMPTHACCLSPDLIRKEVEYLKMDFNWRMKEVLVSSMLSAYYVAFVPVWFVKSTQYVDKRWSCELFILVSVSTSVILMRHLLPPRYCDLLHKAAAHLGCWQKVDPSLCSNVLQHIWTEEYMWPQGVLVKHNKNVYKAMGHYNVAVPSDVSHYRFYFFFNKPLRILNILIILEGAIIFYQLYSLICSEKWHQTISLALILFSNYYAFFKLLRDRIVLGKAYSYSNSSSDQKEEQRDAESRPFAPWCVIDSDILYNNRPPPPPINPRKLSVLPASKSATFSLGLPQPPSPKNRGKYKRSIGAPGQTKEVFAAVVAPPKTTRPHKEKPRAPQPAGPSKVVQSSPLQHSFLTDVSDVREMEGGLLNLLNDFHSGKLQAFGKVCSFEQLEHVREMQEKLACLHFSLDSHVEELSEDQRKCASDHNLEHLLCNLEELSTSIQRLHLAENQDLPKTSGL</sequence>
<feature type="transmembrane region" description="Helical" evidence="11">
    <location>
        <begin position="469"/>
        <end position="486"/>
    </location>
</feature>
<evidence type="ECO:0000313" key="12">
    <source>
        <dbReference type="EMBL" id="KAK2826225.1"/>
    </source>
</evidence>
<reference evidence="12" key="1">
    <citation type="submission" date="2023-07" db="EMBL/GenBank/DDBJ databases">
        <title>Chromosome-level Genome Assembly of Striped Snakehead (Channa striata).</title>
        <authorList>
            <person name="Liu H."/>
        </authorList>
    </citation>
    <scope>NUCLEOTIDE SEQUENCE</scope>
    <source>
        <strain evidence="12">Gz</strain>
        <tissue evidence="12">Muscle</tissue>
    </source>
</reference>